<feature type="domain" description="SecA family profile" evidence="20">
    <location>
        <begin position="3"/>
        <end position="638"/>
    </location>
</feature>
<evidence type="ECO:0000256" key="11">
    <source>
        <dbReference type="ARBA" id="ARBA00022927"/>
    </source>
</evidence>
<dbReference type="PROSITE" id="PS51192">
    <property type="entry name" value="HELICASE_ATP_BIND_1"/>
    <property type="match status" value="1"/>
</dbReference>
<dbReference type="Pfam" id="PF07517">
    <property type="entry name" value="SecA_DEAD"/>
    <property type="match status" value="1"/>
</dbReference>
<evidence type="ECO:0000313" key="21">
    <source>
        <dbReference type="EMBL" id="SET37919.1"/>
    </source>
</evidence>
<dbReference type="PANTHER" id="PTHR30612:SF0">
    <property type="entry name" value="CHLOROPLAST PROTEIN-TRANSPORTING ATPASE"/>
    <property type="match status" value="1"/>
</dbReference>
<dbReference type="Proteomes" id="UP000183760">
    <property type="component" value="Unassembled WGS sequence"/>
</dbReference>
<feature type="compositionally biased region" description="Low complexity" evidence="18">
    <location>
        <begin position="910"/>
        <end position="923"/>
    </location>
</feature>
<dbReference type="PRINTS" id="PR00906">
    <property type="entry name" value="SECA"/>
</dbReference>
<dbReference type="Gene3D" id="3.40.50.300">
    <property type="entry name" value="P-loop containing nucleotide triphosphate hydrolases"/>
    <property type="match status" value="2"/>
</dbReference>
<dbReference type="EC" id="7.4.2.8" evidence="15"/>
<dbReference type="SUPFAM" id="SSF81886">
    <property type="entry name" value="Helical scaffold and wing domains of SecA"/>
    <property type="match status" value="1"/>
</dbReference>
<evidence type="ECO:0000256" key="14">
    <source>
        <dbReference type="ARBA" id="ARBA00023136"/>
    </source>
</evidence>
<evidence type="ECO:0000256" key="9">
    <source>
        <dbReference type="ARBA" id="ARBA00022833"/>
    </source>
</evidence>
<dbReference type="InterPro" id="IPR011115">
    <property type="entry name" value="SecA_DEAD"/>
</dbReference>
<evidence type="ECO:0000313" key="22">
    <source>
        <dbReference type="Proteomes" id="UP000183760"/>
    </source>
</evidence>
<dbReference type="SMART" id="SM00958">
    <property type="entry name" value="SecA_PP_bind"/>
    <property type="match status" value="1"/>
</dbReference>
<keyword evidence="4 15" id="KW-0813">Transport</keyword>
<sequence>MIEWTLKKLIGTKNERELKKAREKVIRINELESRMRALKDEDFPAETARLKQEIQNGRPLDSMLFEAFALIREGSRRVIGQRHYDVQLIGGMFLHEGCIAEMRTGEGKTLTATLPSYLNALSGRGVHVVTVNDYLARRDAEWMGRVYKFMGMTTGCVLHELSDKQRQEAYRSDITYGQNNEFGFDYLRDNMKFRLQDYVQRELNYAIVDEVDSILIDEARTPLIISGPTEDSTDKYYRVDQVIPGLVPDQDFTLDEKHRSVSLTDDGIDKLQKRLGVSNLYDPGEIETLHHVEQGLRAHTLYKRDKDYVVKDGEVVIVDEFTGRQMPGRRWSDGLHQAIEAKEGVKIENENQTLATVSFQNYFRMYSKLSGMTGTADTEAEEFAKIYSLDVRVIPTNRANIRKDMGDVVYKTEREKFEAVAAQIEELHKVGQPVLVGTVSIAKSEVVSNFLKKRGVPHNVLNAKQHQREADIVAQAGRKGAVTISTNMAGRGTDILLGGNAEVLAKAAVGPPPEAPPPVAPQAPVEGAVAQPDPQAAYQQALAEWEQKLADTQVKLEAETKKEREEVMAAGGLFIIGTERHESRRVDNQLRGRAGRQGDPGGSRFFLSLEDDLMRIFGSERIQGLMERLGMEEGEVIEHIWLTRAIEGAQKRVEGHNFDIRKNLLEYDDVMNQQRRTIYKLRRQVLAAGAGLPLVEFTEDPKTRVKSRSERMVSWADFKEMVLDAVEDVIVSTVDTYAPTKSSEGWDLDSLTRTVKETFDLDMNFDNVGNRDELQDHIYRAAEKVFRSRDEEFGENFLRFLQYNYLATIDRLWKEHLLGMDHLRQGIGLRGYGQKDPKQEYKREGYQGFIQTLSSIKAQFVSQLMRVQPRSASSAEEEAVRIQRQLAQQQRKAVEGRGTAEGKLDEASVAQAARPPAAQQGPRVGRNDPCPCGSGRKYKKCHGAAEANV</sequence>
<dbReference type="PROSITE" id="PS01312">
    <property type="entry name" value="SECA"/>
    <property type="match status" value="1"/>
</dbReference>
<keyword evidence="17" id="KW-0175">Coiled coil</keyword>
<comment type="caution">
    <text evidence="21">The sequence shown here is derived from an EMBL/GenBank/DDBJ whole genome shotgun (WGS) entry which is preliminary data.</text>
</comment>
<feature type="coiled-coil region" evidence="17">
    <location>
        <begin position="535"/>
        <end position="562"/>
    </location>
</feature>
<dbReference type="NCBIfam" id="TIGR00963">
    <property type="entry name" value="secA"/>
    <property type="match status" value="1"/>
</dbReference>
<dbReference type="SMART" id="SM00957">
    <property type="entry name" value="SecA_DEAD"/>
    <property type="match status" value="1"/>
</dbReference>
<dbReference type="PANTHER" id="PTHR30612">
    <property type="entry name" value="SECA INNER MEMBRANE COMPONENT OF SEC PROTEIN SECRETION SYSTEM"/>
    <property type="match status" value="1"/>
</dbReference>
<evidence type="ECO:0000256" key="1">
    <source>
        <dbReference type="ARBA" id="ARBA00001947"/>
    </source>
</evidence>
<evidence type="ECO:0000256" key="2">
    <source>
        <dbReference type="ARBA" id="ARBA00004170"/>
    </source>
</evidence>
<keyword evidence="9" id="KW-0862">Zinc</keyword>
<dbReference type="InterPro" id="IPR036266">
    <property type="entry name" value="SecA_Wing/Scaffold_sf"/>
</dbReference>
<dbReference type="InterPro" id="IPR004027">
    <property type="entry name" value="SEC_C_motif"/>
</dbReference>
<dbReference type="Pfam" id="PF01043">
    <property type="entry name" value="SecA_PP_bind"/>
    <property type="match status" value="1"/>
</dbReference>
<comment type="function">
    <text evidence="15">Part of the Sec protein translocase complex. Interacts with the SecYEG preprotein conducting channel. Has a central role in coupling the hydrolysis of ATP to the transfer of proteins into and across the cell membrane, serving as an ATP-driven molecular motor driving the stepwise translocation of polypeptide chains across the membrane.</text>
</comment>
<dbReference type="CDD" id="cd17928">
    <property type="entry name" value="DEXDc_SecA"/>
    <property type="match status" value="1"/>
</dbReference>
<evidence type="ECO:0000259" key="20">
    <source>
        <dbReference type="PROSITE" id="PS51196"/>
    </source>
</evidence>
<keyword evidence="6 15" id="KW-0963">Cytoplasm</keyword>
<keyword evidence="14 15" id="KW-0472">Membrane</keyword>
<gene>
    <name evidence="15" type="primary">secA</name>
    <name evidence="21" type="ORF">SAMN05443572_10272</name>
</gene>
<keyword evidence="13 15" id="KW-0811">Translocation</keyword>
<dbReference type="PROSITE" id="PS51196">
    <property type="entry name" value="SECA_MOTOR_DEAD"/>
    <property type="match status" value="1"/>
</dbReference>
<dbReference type="EMBL" id="FOIB01000002">
    <property type="protein sequence ID" value="SET37919.1"/>
    <property type="molecule type" value="Genomic_DNA"/>
</dbReference>
<proteinExistence type="inferred from homology"/>
<keyword evidence="5 15" id="KW-1003">Cell membrane</keyword>
<feature type="domain" description="Helicase ATP-binding" evidence="19">
    <location>
        <begin position="89"/>
        <end position="247"/>
    </location>
</feature>
<dbReference type="RefSeq" id="WP_046715330.1">
    <property type="nucleotide sequence ID" value="NZ_BJXR01000043.1"/>
</dbReference>
<dbReference type="SUPFAM" id="SSF81767">
    <property type="entry name" value="Pre-protein crosslinking domain of SecA"/>
    <property type="match status" value="1"/>
</dbReference>
<comment type="catalytic activity">
    <reaction evidence="15">
        <text>ATP + H2O + cellular proteinSide 1 = ADP + phosphate + cellular proteinSide 2.</text>
        <dbReference type="EC" id="7.4.2.8"/>
    </reaction>
</comment>
<keyword evidence="10 15" id="KW-0067">ATP-binding</keyword>
<dbReference type="InterPro" id="IPR036670">
    <property type="entry name" value="SecA_X-link_sf"/>
</dbReference>
<keyword evidence="12 15" id="KW-1278">Translocase</keyword>
<comment type="subunit">
    <text evidence="15">Monomer and homodimer. Part of the essential Sec protein translocation apparatus which comprises SecA, SecYEG and auxiliary proteins SecDF. Other proteins may also be involved.</text>
</comment>
<dbReference type="InterPro" id="IPR000185">
    <property type="entry name" value="SecA"/>
</dbReference>
<organism evidence="21 22">
    <name type="scientific">Myxococcus fulvus</name>
    <dbReference type="NCBI Taxonomy" id="33"/>
    <lineage>
        <taxon>Bacteria</taxon>
        <taxon>Pseudomonadati</taxon>
        <taxon>Myxococcota</taxon>
        <taxon>Myxococcia</taxon>
        <taxon>Myxococcales</taxon>
        <taxon>Cystobacterineae</taxon>
        <taxon>Myxococcaceae</taxon>
        <taxon>Myxococcus</taxon>
    </lineage>
</organism>
<evidence type="ECO:0000256" key="3">
    <source>
        <dbReference type="ARBA" id="ARBA00007650"/>
    </source>
</evidence>
<protein>
    <recommendedName>
        <fullName evidence="15 16">Protein translocase subunit SecA</fullName>
        <ecNumber evidence="15">7.4.2.8</ecNumber>
    </recommendedName>
</protein>
<evidence type="ECO:0000256" key="13">
    <source>
        <dbReference type="ARBA" id="ARBA00023010"/>
    </source>
</evidence>
<dbReference type="Gene3D" id="3.90.1440.10">
    <property type="entry name" value="SecA, preprotein cross-linking domain"/>
    <property type="match status" value="1"/>
</dbReference>
<evidence type="ECO:0000256" key="4">
    <source>
        <dbReference type="ARBA" id="ARBA00022448"/>
    </source>
</evidence>
<dbReference type="Pfam" id="PF02810">
    <property type="entry name" value="SEC-C"/>
    <property type="match status" value="1"/>
</dbReference>
<feature type="region of interest" description="Disordered" evidence="18">
    <location>
        <begin position="891"/>
        <end position="949"/>
    </location>
</feature>
<keyword evidence="8 15" id="KW-0547">Nucleotide-binding</keyword>
<dbReference type="InterPro" id="IPR011130">
    <property type="entry name" value="SecA_preprotein_X-link_dom"/>
</dbReference>
<dbReference type="CDD" id="cd18803">
    <property type="entry name" value="SF2_C_secA"/>
    <property type="match status" value="1"/>
</dbReference>
<comment type="similarity">
    <text evidence="3 15 16">Belongs to the SecA family.</text>
</comment>
<feature type="binding site" evidence="15">
    <location>
        <begin position="105"/>
        <end position="109"/>
    </location>
    <ligand>
        <name>ATP</name>
        <dbReference type="ChEBI" id="CHEBI:30616"/>
    </ligand>
</feature>
<evidence type="ECO:0000259" key="19">
    <source>
        <dbReference type="PROSITE" id="PS51192"/>
    </source>
</evidence>
<evidence type="ECO:0000256" key="18">
    <source>
        <dbReference type="SAM" id="MobiDB-lite"/>
    </source>
</evidence>
<dbReference type="InterPro" id="IPR044722">
    <property type="entry name" value="SecA_SF2_C"/>
</dbReference>
<dbReference type="InterPro" id="IPR011116">
    <property type="entry name" value="SecA_Wing/Scaffold"/>
</dbReference>
<accession>A0ABY1BZH0</accession>
<reference evidence="21 22" key="1">
    <citation type="submission" date="2016-10" db="EMBL/GenBank/DDBJ databases">
        <authorList>
            <person name="Varghese N."/>
            <person name="Submissions S."/>
        </authorList>
    </citation>
    <scope>NUCLEOTIDE SEQUENCE [LARGE SCALE GENOMIC DNA]</scope>
    <source>
        <strain evidence="21 22">DSM 16525</strain>
    </source>
</reference>
<feature type="compositionally biased region" description="Basic and acidic residues" evidence="18">
    <location>
        <begin position="892"/>
        <end position="906"/>
    </location>
</feature>
<dbReference type="InterPro" id="IPR014001">
    <property type="entry name" value="Helicase_ATP-bd"/>
</dbReference>
<evidence type="ECO:0000256" key="16">
    <source>
        <dbReference type="RuleBase" id="RU003874"/>
    </source>
</evidence>
<evidence type="ECO:0000256" key="17">
    <source>
        <dbReference type="SAM" id="Coils"/>
    </source>
</evidence>
<dbReference type="InterPro" id="IPR020937">
    <property type="entry name" value="SecA_CS"/>
</dbReference>
<dbReference type="Pfam" id="PF07516">
    <property type="entry name" value="SecA_SW"/>
    <property type="match status" value="1"/>
</dbReference>
<dbReference type="SUPFAM" id="SSF52540">
    <property type="entry name" value="P-loop containing nucleoside triphosphate hydrolases"/>
    <property type="match status" value="2"/>
</dbReference>
<evidence type="ECO:0000256" key="7">
    <source>
        <dbReference type="ARBA" id="ARBA00022723"/>
    </source>
</evidence>
<evidence type="ECO:0000256" key="5">
    <source>
        <dbReference type="ARBA" id="ARBA00022475"/>
    </source>
</evidence>
<dbReference type="Pfam" id="PF21090">
    <property type="entry name" value="P-loop_SecA"/>
    <property type="match status" value="1"/>
</dbReference>
<evidence type="ECO:0000256" key="12">
    <source>
        <dbReference type="ARBA" id="ARBA00022967"/>
    </source>
</evidence>
<dbReference type="InterPro" id="IPR027417">
    <property type="entry name" value="P-loop_NTPase"/>
</dbReference>
<feature type="binding site" evidence="15">
    <location>
        <position position="494"/>
    </location>
    <ligand>
        <name>ATP</name>
        <dbReference type="ChEBI" id="CHEBI:30616"/>
    </ligand>
</feature>
<keyword evidence="11 15" id="KW-0653">Protein transport</keyword>
<evidence type="ECO:0000256" key="6">
    <source>
        <dbReference type="ARBA" id="ARBA00022490"/>
    </source>
</evidence>
<comment type="subcellular location">
    <subcellularLocation>
        <location evidence="15">Cell membrane</location>
        <topology evidence="15">Peripheral membrane protein</topology>
        <orientation evidence="15">Cytoplasmic side</orientation>
    </subcellularLocation>
    <subcellularLocation>
        <location evidence="15">Cytoplasm</location>
    </subcellularLocation>
    <subcellularLocation>
        <location evidence="2">Membrane</location>
        <topology evidence="2">Peripheral membrane protein</topology>
    </subcellularLocation>
    <text evidence="15">Distribution is 50-50.</text>
</comment>
<feature type="binding site" evidence="15">
    <location>
        <position position="87"/>
    </location>
    <ligand>
        <name>ATP</name>
        <dbReference type="ChEBI" id="CHEBI:30616"/>
    </ligand>
</feature>
<dbReference type="Gene3D" id="1.10.3060.10">
    <property type="entry name" value="Helical scaffold and wing domains of SecA"/>
    <property type="match status" value="1"/>
</dbReference>
<dbReference type="HAMAP" id="MF_01382">
    <property type="entry name" value="SecA"/>
    <property type="match status" value="1"/>
</dbReference>
<evidence type="ECO:0000256" key="8">
    <source>
        <dbReference type="ARBA" id="ARBA00022741"/>
    </source>
</evidence>
<keyword evidence="22" id="KW-1185">Reference proteome</keyword>
<dbReference type="InterPro" id="IPR014018">
    <property type="entry name" value="SecA_motor_DEAD"/>
</dbReference>
<dbReference type="NCBIfam" id="NF009538">
    <property type="entry name" value="PRK12904.1"/>
    <property type="match status" value="1"/>
</dbReference>
<evidence type="ECO:0000256" key="10">
    <source>
        <dbReference type="ARBA" id="ARBA00022840"/>
    </source>
</evidence>
<comment type="cofactor">
    <cofactor evidence="1">
        <name>Zn(2+)</name>
        <dbReference type="ChEBI" id="CHEBI:29105"/>
    </cofactor>
</comment>
<evidence type="ECO:0000256" key="15">
    <source>
        <dbReference type="HAMAP-Rule" id="MF_01382"/>
    </source>
</evidence>
<name>A0ABY1BZH0_MYXFU</name>
<keyword evidence="7" id="KW-0479">Metal-binding</keyword>